<accession>A0A084GW88</accession>
<evidence type="ECO:0008006" key="9">
    <source>
        <dbReference type="Google" id="ProtNLM"/>
    </source>
</evidence>
<proteinExistence type="predicted"/>
<keyword evidence="8" id="KW-1185">Reference proteome</keyword>
<feature type="transmembrane region" description="Helical" evidence="6">
    <location>
        <begin position="71"/>
        <end position="92"/>
    </location>
</feature>
<dbReference type="RefSeq" id="WP_035207021.1">
    <property type="nucleotide sequence ID" value="NZ_JNVC02000005.1"/>
</dbReference>
<dbReference type="OrthoDB" id="2351575at2"/>
<feature type="transmembrane region" description="Helical" evidence="6">
    <location>
        <begin position="345"/>
        <end position="364"/>
    </location>
</feature>
<feature type="transmembrane region" description="Helical" evidence="6">
    <location>
        <begin position="310"/>
        <end position="333"/>
    </location>
</feature>
<name>A0A084GW88_METID</name>
<keyword evidence="2" id="KW-1003">Cell membrane</keyword>
<feature type="transmembrane region" description="Helical" evidence="6">
    <location>
        <begin position="98"/>
        <end position="116"/>
    </location>
</feature>
<organism evidence="7 8">
    <name type="scientific">Metabacillus indicus</name>
    <name type="common">Bacillus indicus</name>
    <dbReference type="NCBI Taxonomy" id="246786"/>
    <lineage>
        <taxon>Bacteria</taxon>
        <taxon>Bacillati</taxon>
        <taxon>Bacillota</taxon>
        <taxon>Bacilli</taxon>
        <taxon>Bacillales</taxon>
        <taxon>Bacillaceae</taxon>
        <taxon>Metabacillus</taxon>
    </lineage>
</organism>
<protein>
    <recommendedName>
        <fullName evidence="9">MFS transporter</fullName>
    </recommendedName>
</protein>
<dbReference type="PANTHER" id="PTHR23513">
    <property type="entry name" value="INTEGRAL MEMBRANE EFFLUX PROTEIN-RELATED"/>
    <property type="match status" value="1"/>
</dbReference>
<feature type="transmembrane region" description="Helical" evidence="6">
    <location>
        <begin position="286"/>
        <end position="304"/>
    </location>
</feature>
<feature type="transmembrane region" description="Helical" evidence="6">
    <location>
        <begin position="218"/>
        <end position="242"/>
    </location>
</feature>
<feature type="transmembrane region" description="Helical" evidence="6">
    <location>
        <begin position="254"/>
        <end position="274"/>
    </location>
</feature>
<dbReference type="Pfam" id="PF07690">
    <property type="entry name" value="MFS_1"/>
    <property type="match status" value="1"/>
</dbReference>
<dbReference type="Proteomes" id="UP000028549">
    <property type="component" value="Unassembled WGS sequence"/>
</dbReference>
<dbReference type="SUPFAM" id="SSF103473">
    <property type="entry name" value="MFS general substrate transporter"/>
    <property type="match status" value="1"/>
</dbReference>
<evidence type="ECO:0000256" key="4">
    <source>
        <dbReference type="ARBA" id="ARBA00022989"/>
    </source>
</evidence>
<keyword evidence="4 6" id="KW-1133">Transmembrane helix</keyword>
<evidence type="ECO:0000313" key="8">
    <source>
        <dbReference type="Proteomes" id="UP000028549"/>
    </source>
</evidence>
<dbReference type="GO" id="GO:0005886">
    <property type="term" value="C:plasma membrane"/>
    <property type="evidence" value="ECO:0007669"/>
    <property type="project" value="UniProtKB-SubCell"/>
</dbReference>
<feature type="transmembrane region" description="Helical" evidence="6">
    <location>
        <begin position="370"/>
        <end position="392"/>
    </location>
</feature>
<dbReference type="GO" id="GO:0022857">
    <property type="term" value="F:transmembrane transporter activity"/>
    <property type="evidence" value="ECO:0007669"/>
    <property type="project" value="InterPro"/>
</dbReference>
<comment type="subcellular location">
    <subcellularLocation>
        <location evidence="1">Cell membrane</location>
        <topology evidence="1">Multi-pass membrane protein</topology>
    </subcellularLocation>
</comment>
<dbReference type="CDD" id="cd06173">
    <property type="entry name" value="MFS_MefA_like"/>
    <property type="match status" value="1"/>
</dbReference>
<feature type="transmembrane region" description="Helical" evidence="6">
    <location>
        <begin position="166"/>
        <end position="186"/>
    </location>
</feature>
<dbReference type="InterPro" id="IPR036259">
    <property type="entry name" value="MFS_trans_sf"/>
</dbReference>
<keyword evidence="3 6" id="KW-0812">Transmembrane</keyword>
<evidence type="ECO:0000256" key="3">
    <source>
        <dbReference type="ARBA" id="ARBA00022692"/>
    </source>
</evidence>
<evidence type="ECO:0000256" key="6">
    <source>
        <dbReference type="SAM" id="Phobius"/>
    </source>
</evidence>
<gene>
    <name evidence="7" type="ORF">GS18_0210740</name>
</gene>
<evidence type="ECO:0000256" key="5">
    <source>
        <dbReference type="ARBA" id="ARBA00023136"/>
    </source>
</evidence>
<evidence type="ECO:0000256" key="2">
    <source>
        <dbReference type="ARBA" id="ARBA00022475"/>
    </source>
</evidence>
<dbReference type="EMBL" id="JNVC02000005">
    <property type="protein sequence ID" value="KEZ51600.1"/>
    <property type="molecule type" value="Genomic_DNA"/>
</dbReference>
<keyword evidence="5 6" id="KW-0472">Membrane</keyword>
<feature type="transmembrane region" description="Helical" evidence="6">
    <location>
        <begin position="7"/>
        <end position="32"/>
    </location>
</feature>
<evidence type="ECO:0000313" key="7">
    <source>
        <dbReference type="EMBL" id="KEZ51600.1"/>
    </source>
</evidence>
<evidence type="ECO:0000256" key="1">
    <source>
        <dbReference type="ARBA" id="ARBA00004651"/>
    </source>
</evidence>
<dbReference type="STRING" id="246786.GS18_0210740"/>
<dbReference type="InterPro" id="IPR011701">
    <property type="entry name" value="MFS"/>
</dbReference>
<reference evidence="7 8" key="1">
    <citation type="journal article" date="2005" name="Int. J. Syst. Evol. Microbiol.">
        <title>Bacillus cibi sp. nov., isolated from jeotgal, a traditional Korean fermented seafood.</title>
        <authorList>
            <person name="Yoon J.H."/>
            <person name="Lee C.H."/>
            <person name="Oh T.K."/>
        </authorList>
    </citation>
    <scope>NUCLEOTIDE SEQUENCE [LARGE SCALE GENOMIC DNA]</scope>
    <source>
        <strain evidence="7 8">DSM 16189</strain>
    </source>
</reference>
<comment type="caution">
    <text evidence="7">The sequence shown here is derived from an EMBL/GenBank/DDBJ whole genome shotgun (WGS) entry which is preliminary data.</text>
</comment>
<dbReference type="PANTHER" id="PTHR23513:SF19">
    <property type="entry name" value="MAJOR FACILITATOR SUPERFAMILY (MFS) PROFILE DOMAIN-CONTAINING PROTEIN"/>
    <property type="match status" value="1"/>
</dbReference>
<sequence length="412" mass="44980">MKNHSFHFLWIGQAFANAADVVYIVALLSYMYSVSGSIAMTAAVPFAVTLSRFVGGITAPFIIDQFSYKTILVYSQLIKTLFLLMLAVWLTLFPGERILTVFPLISVIAFFDGWAVPIRNSLVPYLVPEDRIVRANGFMAVVDQLVQLGSWPIGSIAVSIAGGKDVLSFSVLLFAGSTILMALIQLQPITSGRNEKEEKTKWSSMMEGWRAIWKTPSLLVISVVDFFDSIAQVVWIAAVLLVYVGEVLNKGEAWWGYLNSAYFAGLILGGLLCIRFETILKKTIRYAIIAGSAAGGILTFLFGFTTTGAAALLISFLVGIGSEIKLIGQITLIQNHTEKKLLPKVFAARDAILTGVFGISSLLYGMIAEAYGITILFVLSSLILIGTGIYSFTVRKYVRFIEPDKSVSSSVL</sequence>
<dbReference type="AlphaFoldDB" id="A0A084GW88"/>
<dbReference type="Gene3D" id="1.20.1250.20">
    <property type="entry name" value="MFS general substrate transporter like domains"/>
    <property type="match status" value="1"/>
</dbReference>